<dbReference type="Proteomes" id="UP000813385">
    <property type="component" value="Unassembled WGS sequence"/>
</dbReference>
<evidence type="ECO:0000259" key="7">
    <source>
        <dbReference type="Pfam" id="PF04884"/>
    </source>
</evidence>
<comment type="similarity">
    <text evidence="2">Belongs to the RUS1 family.</text>
</comment>
<evidence type="ECO:0000256" key="2">
    <source>
        <dbReference type="ARBA" id="ARBA00007558"/>
    </source>
</evidence>
<feature type="domain" description="Protein root UVB sensitive/RUS" evidence="7">
    <location>
        <begin position="88"/>
        <end position="323"/>
    </location>
</feature>
<keyword evidence="9" id="KW-1185">Reference proteome</keyword>
<evidence type="ECO:0000256" key="6">
    <source>
        <dbReference type="SAM" id="MobiDB-lite"/>
    </source>
</evidence>
<evidence type="ECO:0000256" key="5">
    <source>
        <dbReference type="ARBA" id="ARBA00023136"/>
    </source>
</evidence>
<sequence>MASEKLNQEAKAAGDALTSDTSPRPDLKKHITSKSKMIHTYHDKAEDVLIEERDKSDKQVMRRWIHRADRSVTELPIDASSSIGFSLRDLRQMAVDAFLPIGFHHSVSPDYLEYQMYDSLQAFFSTITSLLANRAILQGLGVGDASTTATYALLLTILQDAISRVATIVFAYRFGLAIEPDAKRYRYLADVFNDSAFFLDLASPYLDTWSKILALTIASALRALCGVAAGASKAALSSHFARSNNLAELNAKEASQETAVGLCGLFVGSILVNFVERRETVFSLMIILVFVHLYMNYRGVRCVQLNTLNQQRATILMQHWFSSGGEILSPSQVAQKESIVFWTPNIVPQNGRPHFRLAMAKSYADMTRKWSEGKGYIIAWKMTAETLQGKIILTKLDEGIEPHAAIKAWYEGIATGWHGQHPLWCTDRLADRERFIRRAEDAGWNIDENCLETAIPFRICLLPVVDGQEDKKDL</sequence>
<organism evidence="8 9">
    <name type="scientific">Plectosphaerella cucumerina</name>
    <dbReference type="NCBI Taxonomy" id="40658"/>
    <lineage>
        <taxon>Eukaryota</taxon>
        <taxon>Fungi</taxon>
        <taxon>Dikarya</taxon>
        <taxon>Ascomycota</taxon>
        <taxon>Pezizomycotina</taxon>
        <taxon>Sordariomycetes</taxon>
        <taxon>Hypocreomycetidae</taxon>
        <taxon>Glomerellales</taxon>
        <taxon>Plectosphaerellaceae</taxon>
        <taxon>Plectosphaerella</taxon>
    </lineage>
</organism>
<accession>A0A8K0X5R5</accession>
<keyword evidence="5" id="KW-0472">Membrane</keyword>
<dbReference type="EMBL" id="JAGPXD010000002">
    <property type="protein sequence ID" value="KAH7368112.1"/>
    <property type="molecule type" value="Genomic_DNA"/>
</dbReference>
<keyword evidence="3" id="KW-0812">Transmembrane</keyword>
<evidence type="ECO:0000313" key="9">
    <source>
        <dbReference type="Proteomes" id="UP000813385"/>
    </source>
</evidence>
<protein>
    <submittedName>
        <fullName evidence="8">Vitamin B6 photo-protection and homoeostasis-domain-containing protein</fullName>
    </submittedName>
</protein>
<evidence type="ECO:0000256" key="4">
    <source>
        <dbReference type="ARBA" id="ARBA00022989"/>
    </source>
</evidence>
<dbReference type="AlphaFoldDB" id="A0A8K0X5R5"/>
<evidence type="ECO:0000256" key="1">
    <source>
        <dbReference type="ARBA" id="ARBA00004370"/>
    </source>
</evidence>
<dbReference type="InterPro" id="IPR006968">
    <property type="entry name" value="RUS_fam"/>
</dbReference>
<comment type="caution">
    <text evidence="8">The sequence shown here is derived from an EMBL/GenBank/DDBJ whole genome shotgun (WGS) entry which is preliminary data.</text>
</comment>
<dbReference type="PANTHER" id="PTHR12770:SF31">
    <property type="entry name" value="RUS FAMILY MEMBER 1"/>
    <property type="match status" value="1"/>
</dbReference>
<reference evidence="8" key="1">
    <citation type="journal article" date="2021" name="Nat. Commun.">
        <title>Genetic determinants of endophytism in the Arabidopsis root mycobiome.</title>
        <authorList>
            <person name="Mesny F."/>
            <person name="Miyauchi S."/>
            <person name="Thiergart T."/>
            <person name="Pickel B."/>
            <person name="Atanasova L."/>
            <person name="Karlsson M."/>
            <person name="Huettel B."/>
            <person name="Barry K.W."/>
            <person name="Haridas S."/>
            <person name="Chen C."/>
            <person name="Bauer D."/>
            <person name="Andreopoulos W."/>
            <person name="Pangilinan J."/>
            <person name="LaButti K."/>
            <person name="Riley R."/>
            <person name="Lipzen A."/>
            <person name="Clum A."/>
            <person name="Drula E."/>
            <person name="Henrissat B."/>
            <person name="Kohler A."/>
            <person name="Grigoriev I.V."/>
            <person name="Martin F.M."/>
            <person name="Hacquard S."/>
        </authorList>
    </citation>
    <scope>NUCLEOTIDE SEQUENCE</scope>
    <source>
        <strain evidence="8">MPI-CAGE-AT-0016</strain>
    </source>
</reference>
<dbReference type="PANTHER" id="PTHR12770">
    <property type="entry name" value="RUS1 FAMILY PROTEIN C16ORF58"/>
    <property type="match status" value="1"/>
</dbReference>
<evidence type="ECO:0000256" key="3">
    <source>
        <dbReference type="ARBA" id="ARBA00022692"/>
    </source>
</evidence>
<dbReference type="OrthoDB" id="364779at2759"/>
<name>A0A8K0X5R5_9PEZI</name>
<keyword evidence="4" id="KW-1133">Transmembrane helix</keyword>
<dbReference type="Pfam" id="PF04884">
    <property type="entry name" value="UVB_sens_prot"/>
    <property type="match status" value="1"/>
</dbReference>
<dbReference type="InterPro" id="IPR054549">
    <property type="entry name" value="UVB_sens_RUS_dom"/>
</dbReference>
<feature type="region of interest" description="Disordered" evidence="6">
    <location>
        <begin position="1"/>
        <end position="33"/>
    </location>
</feature>
<gene>
    <name evidence="8" type="ORF">B0T11DRAFT_238788</name>
</gene>
<proteinExistence type="inferred from homology"/>
<dbReference type="GO" id="GO:0016020">
    <property type="term" value="C:membrane"/>
    <property type="evidence" value="ECO:0007669"/>
    <property type="project" value="UniProtKB-SubCell"/>
</dbReference>
<evidence type="ECO:0000313" key="8">
    <source>
        <dbReference type="EMBL" id="KAH7368112.1"/>
    </source>
</evidence>
<comment type="subcellular location">
    <subcellularLocation>
        <location evidence="1">Membrane</location>
    </subcellularLocation>
</comment>